<evidence type="ECO:0000313" key="3">
    <source>
        <dbReference type="Proteomes" id="UP001328107"/>
    </source>
</evidence>
<dbReference type="AlphaFoldDB" id="A0AAN5CJ25"/>
<protein>
    <recommendedName>
        <fullName evidence="4">G protein-coupled receptor</fullName>
    </recommendedName>
</protein>
<feature type="transmembrane region" description="Helical" evidence="1">
    <location>
        <begin position="281"/>
        <end position="300"/>
    </location>
</feature>
<feature type="transmembrane region" description="Helical" evidence="1">
    <location>
        <begin position="248"/>
        <end position="269"/>
    </location>
</feature>
<feature type="transmembrane region" description="Helical" evidence="1">
    <location>
        <begin position="81"/>
        <end position="101"/>
    </location>
</feature>
<feature type="transmembrane region" description="Helical" evidence="1">
    <location>
        <begin position="113"/>
        <end position="137"/>
    </location>
</feature>
<feature type="transmembrane region" description="Helical" evidence="1">
    <location>
        <begin position="45"/>
        <end position="69"/>
    </location>
</feature>
<keyword evidence="1" id="KW-0472">Membrane</keyword>
<feature type="non-terminal residue" evidence="2">
    <location>
        <position position="316"/>
    </location>
</feature>
<comment type="caution">
    <text evidence="2">The sequence shown here is derived from an EMBL/GenBank/DDBJ whole genome shotgun (WGS) entry which is preliminary data.</text>
</comment>
<keyword evidence="1" id="KW-0812">Transmembrane</keyword>
<dbReference type="PANTHER" id="PTHR23021:SF11">
    <property type="entry name" value="SERPENTINE RECEPTOR, CLASS T"/>
    <property type="match status" value="1"/>
</dbReference>
<feature type="transmembrane region" description="Helical" evidence="1">
    <location>
        <begin position="157"/>
        <end position="177"/>
    </location>
</feature>
<dbReference type="Proteomes" id="UP001328107">
    <property type="component" value="Unassembled WGS sequence"/>
</dbReference>
<name>A0AAN5CJ25_9BILA</name>
<dbReference type="Pfam" id="PF10321">
    <property type="entry name" value="7TM_GPCR_Srt"/>
    <property type="match status" value="1"/>
</dbReference>
<sequence>MVSNTAMIPQWLPIWQWPSMHEYNCSRVRPVGSEWTQAKGESNLLYGYISIFWGVLCEVLYIPCVYALFKERRHACYRIMLWLAIVDVIAILCNSLGFGFILIEGSVFCSRPWFNWMVGCVGLGMWCGACIGCLLLVTYRLFELMNMSIRFEAHTNILIVLATIYALYFAFFTPPILPNSGLNAMFYDPFIGDVPSSVYVNWPHTVNNLLIVMSSATLYVLLIIVLLTKQTDLYVVLSKRDHFLEFQIFIQASLICVFNVAASLEYIYMNFFPTSQILIELGHISWQISHGVPPFIYLILNKTIKRHIKWVIIFNE</sequence>
<feature type="transmembrane region" description="Helical" evidence="1">
    <location>
        <begin position="209"/>
        <end position="227"/>
    </location>
</feature>
<keyword evidence="3" id="KW-1185">Reference proteome</keyword>
<dbReference type="PANTHER" id="PTHR23021">
    <property type="entry name" value="SERPENTINE RECEPTOR, CLASS T"/>
    <property type="match status" value="1"/>
</dbReference>
<organism evidence="2 3">
    <name type="scientific">Pristionchus mayeri</name>
    <dbReference type="NCBI Taxonomy" id="1317129"/>
    <lineage>
        <taxon>Eukaryota</taxon>
        <taxon>Metazoa</taxon>
        <taxon>Ecdysozoa</taxon>
        <taxon>Nematoda</taxon>
        <taxon>Chromadorea</taxon>
        <taxon>Rhabditida</taxon>
        <taxon>Rhabditina</taxon>
        <taxon>Diplogasteromorpha</taxon>
        <taxon>Diplogasteroidea</taxon>
        <taxon>Neodiplogasteridae</taxon>
        <taxon>Pristionchus</taxon>
    </lineage>
</organism>
<gene>
    <name evidence="2" type="ORF">PMAYCL1PPCAC_15546</name>
</gene>
<evidence type="ECO:0000313" key="2">
    <source>
        <dbReference type="EMBL" id="GMR45351.1"/>
    </source>
</evidence>
<evidence type="ECO:0000256" key="1">
    <source>
        <dbReference type="SAM" id="Phobius"/>
    </source>
</evidence>
<dbReference type="InterPro" id="IPR019425">
    <property type="entry name" value="7TM_GPCR_serpentine_rcpt_Srt"/>
</dbReference>
<reference evidence="3" key="1">
    <citation type="submission" date="2022-10" db="EMBL/GenBank/DDBJ databases">
        <title>Genome assembly of Pristionchus species.</title>
        <authorList>
            <person name="Yoshida K."/>
            <person name="Sommer R.J."/>
        </authorList>
    </citation>
    <scope>NUCLEOTIDE SEQUENCE [LARGE SCALE GENOMIC DNA]</scope>
    <source>
        <strain evidence="3">RS5460</strain>
    </source>
</reference>
<keyword evidence="1" id="KW-1133">Transmembrane helix</keyword>
<proteinExistence type="predicted"/>
<dbReference type="EMBL" id="BTRK01000004">
    <property type="protein sequence ID" value="GMR45351.1"/>
    <property type="molecule type" value="Genomic_DNA"/>
</dbReference>
<accession>A0AAN5CJ25</accession>
<dbReference type="SUPFAM" id="SSF81321">
    <property type="entry name" value="Family A G protein-coupled receptor-like"/>
    <property type="match status" value="1"/>
</dbReference>
<evidence type="ECO:0008006" key="4">
    <source>
        <dbReference type="Google" id="ProtNLM"/>
    </source>
</evidence>